<keyword evidence="3" id="KW-1185">Reference proteome</keyword>
<evidence type="ECO:0000313" key="2">
    <source>
        <dbReference type="EMBL" id="KRZ36621.1"/>
    </source>
</evidence>
<organism evidence="2 4">
    <name type="scientific">Trichinella pseudospiralis</name>
    <name type="common">Parasitic roundworm</name>
    <dbReference type="NCBI Taxonomy" id="6337"/>
    <lineage>
        <taxon>Eukaryota</taxon>
        <taxon>Metazoa</taxon>
        <taxon>Ecdysozoa</taxon>
        <taxon>Nematoda</taxon>
        <taxon>Enoplea</taxon>
        <taxon>Dorylaimia</taxon>
        <taxon>Trichinellida</taxon>
        <taxon>Trichinellidae</taxon>
        <taxon>Trichinella</taxon>
    </lineage>
</organism>
<dbReference type="Proteomes" id="UP000054805">
    <property type="component" value="Unassembled WGS sequence"/>
</dbReference>
<evidence type="ECO:0000313" key="3">
    <source>
        <dbReference type="Proteomes" id="UP000054805"/>
    </source>
</evidence>
<dbReference type="EMBL" id="JYDS01000274">
    <property type="protein sequence ID" value="KRZ19575.1"/>
    <property type="molecule type" value="Genomic_DNA"/>
</dbReference>
<evidence type="ECO:0000313" key="1">
    <source>
        <dbReference type="EMBL" id="KRZ19575.1"/>
    </source>
</evidence>
<sequence>MEFQSSYLIPDFINSHSTPKPFDHIDHLGYPCCRCFRSGSAEAGGSIQWRIRKSHAVRIHRRDA</sequence>
<name>A0A0V1JNY7_TRIPS</name>
<accession>A0A0V1JNY7</accession>
<comment type="caution">
    <text evidence="2">The sequence shown here is derived from an EMBL/GenBank/DDBJ whole genome shotgun (WGS) entry which is preliminary data.</text>
</comment>
<dbReference type="Proteomes" id="UP000054826">
    <property type="component" value="Unassembled WGS sequence"/>
</dbReference>
<reference evidence="3 4" key="1">
    <citation type="submission" date="2015-01" db="EMBL/GenBank/DDBJ databases">
        <title>Evolution of Trichinella species and genotypes.</title>
        <authorList>
            <person name="Korhonen P.K."/>
            <person name="Edoardo P."/>
            <person name="Giuseppe L.R."/>
            <person name="Gasser R.B."/>
        </authorList>
    </citation>
    <scope>NUCLEOTIDE SEQUENCE [LARGE SCALE GENOMIC DNA]</scope>
    <source>
        <strain evidence="2">ISS176</strain>
        <strain evidence="1">ISS588</strain>
    </source>
</reference>
<protein>
    <submittedName>
        <fullName evidence="2">Uncharacterized protein</fullName>
    </submittedName>
</protein>
<dbReference type="EMBL" id="JYDV01000070">
    <property type="protein sequence ID" value="KRZ36621.1"/>
    <property type="molecule type" value="Genomic_DNA"/>
</dbReference>
<dbReference type="AlphaFoldDB" id="A0A0V1JNY7"/>
<proteinExistence type="predicted"/>
<evidence type="ECO:0000313" key="4">
    <source>
        <dbReference type="Proteomes" id="UP000054826"/>
    </source>
</evidence>
<gene>
    <name evidence="1" type="ORF">T4B_4900</name>
    <name evidence="2" type="ORF">T4C_10979</name>
</gene>